<keyword evidence="2 4" id="KW-0808">Transferase</keyword>
<reference evidence="6 7" key="1">
    <citation type="journal article" date="2016" name="Front. Microbiol.">
        <title>Comparative Genomics Analysis of Streptomyces Species Reveals Their Adaptation to the Marine Environment and Their Diversity at the Genomic Level.</title>
        <authorList>
            <person name="Tian X."/>
            <person name="Zhang Z."/>
            <person name="Yang T."/>
            <person name="Chen M."/>
            <person name="Li J."/>
            <person name="Chen F."/>
            <person name="Yang J."/>
            <person name="Li W."/>
            <person name="Zhang B."/>
            <person name="Zhang Z."/>
            <person name="Wu J."/>
            <person name="Zhang C."/>
            <person name="Long L."/>
            <person name="Xiao J."/>
        </authorList>
    </citation>
    <scope>NUCLEOTIDE SEQUENCE [LARGE SCALE GENOMIC DNA]</scope>
    <source>
        <strain evidence="6 7">SCSIO 02100</strain>
    </source>
</reference>
<evidence type="ECO:0000256" key="2">
    <source>
        <dbReference type="ARBA" id="ARBA00022679"/>
    </source>
</evidence>
<feature type="binding site" evidence="4">
    <location>
        <begin position="83"/>
        <end position="85"/>
    </location>
    <ligand>
        <name>acetyl-CoA</name>
        <dbReference type="ChEBI" id="CHEBI:57288"/>
    </ligand>
</feature>
<evidence type="ECO:0000256" key="4">
    <source>
        <dbReference type="HAMAP-Rule" id="MF_01812"/>
    </source>
</evidence>
<feature type="active site" description="Proton acceptor; via carboxylate" evidence="4">
    <location>
        <position position="412"/>
    </location>
</feature>
<dbReference type="AlphaFoldDB" id="A0A1E7KG75"/>
<evidence type="ECO:0000313" key="7">
    <source>
        <dbReference type="Proteomes" id="UP000176101"/>
    </source>
</evidence>
<dbReference type="InterPro" id="IPR051554">
    <property type="entry name" value="Acetyltransferase_Eis"/>
</dbReference>
<dbReference type="PANTHER" id="PTHR37817">
    <property type="entry name" value="N-ACETYLTRANSFERASE EIS"/>
    <property type="match status" value="1"/>
</dbReference>
<dbReference type="InterPro" id="IPR022902">
    <property type="entry name" value="NAcTrfase_Eis"/>
</dbReference>
<dbReference type="CDD" id="cd04301">
    <property type="entry name" value="NAT_SF"/>
    <property type="match status" value="1"/>
</dbReference>
<dbReference type="Gene3D" id="3.30.1050.10">
    <property type="entry name" value="SCP2 sterol-binding domain"/>
    <property type="match status" value="1"/>
</dbReference>
<dbReference type="Gene3D" id="3.40.630.30">
    <property type="match status" value="2"/>
</dbReference>
<evidence type="ECO:0000259" key="5">
    <source>
        <dbReference type="PROSITE" id="PS51186"/>
    </source>
</evidence>
<comment type="caution">
    <text evidence="6">The sequence shown here is derived from an EMBL/GenBank/DDBJ whole genome shotgun (WGS) entry which is preliminary data.</text>
</comment>
<evidence type="ECO:0000256" key="1">
    <source>
        <dbReference type="ARBA" id="ARBA00009213"/>
    </source>
</evidence>
<dbReference type="PATRIC" id="fig|1075402.3.peg.1908"/>
<dbReference type="InterPro" id="IPR025559">
    <property type="entry name" value="Eis_dom"/>
</dbReference>
<dbReference type="Pfam" id="PF13530">
    <property type="entry name" value="SCP2_2"/>
    <property type="match status" value="1"/>
</dbReference>
<dbReference type="InterPro" id="IPR041380">
    <property type="entry name" value="Acetyltransf_17"/>
</dbReference>
<name>A0A1E7KG75_9ACTN</name>
<protein>
    <recommendedName>
        <fullName evidence="5">N-acetyltransferase domain-containing protein</fullName>
    </recommendedName>
</protein>
<dbReference type="RefSeq" id="WP_070197310.1">
    <property type="nucleotide sequence ID" value="NZ_LJGU01000127.1"/>
</dbReference>
<dbReference type="SUPFAM" id="SSF55729">
    <property type="entry name" value="Acyl-CoA N-acyltransferases (Nat)"/>
    <property type="match status" value="1"/>
</dbReference>
<dbReference type="GO" id="GO:0034069">
    <property type="term" value="F:aminoglycoside N-acetyltransferase activity"/>
    <property type="evidence" value="ECO:0007669"/>
    <property type="project" value="TreeGrafter"/>
</dbReference>
<dbReference type="OrthoDB" id="8399956at2"/>
<sequence>MSIELRQLDGSELDRFFETLAHAFGQGPPFPAEMEELWRSLLELKRTVSAWDGEQLVGTASTFDFRVTVPGGGSLPAAGVTAVGVRPTHRRRGVLRSMMRRQLDELHAWGEPLALLTASEPEIYGRFGYGVASEELTARIDTSRVRLTLPEGADELSLRLVDPRDPEVLARCEELYARRVPVRPGMLERRPGWQWVPLRDPAEKRDGASPMICVLAESDGELRGYARYAVRPRWDTGSPHGQVLLHNMEALDPAAHGALLRYLCDLDLTTELDVRSRPTDDPLLHMVSDTRRCHVRPLDQLHLRLVEVDAALAGRTYAAPVDVVFEVADAFCPWNEGRWRLTGDAHGARCVRTDETPELALSVRELASGYLGGTSLSALADAGLVRELRSGALAEATTAFRGALAPWAPHGF</sequence>
<dbReference type="HAMAP" id="MF_01812">
    <property type="entry name" value="Eis"/>
    <property type="match status" value="1"/>
</dbReference>
<dbReference type="Pfam" id="PF17668">
    <property type="entry name" value="Acetyltransf_17"/>
    <property type="match status" value="1"/>
</dbReference>
<accession>A0A1E7KG75</accession>
<feature type="binding site" evidence="4">
    <location>
        <begin position="119"/>
        <end position="120"/>
    </location>
    <ligand>
        <name>acetyl-CoA</name>
        <dbReference type="ChEBI" id="CHEBI:57288"/>
    </ligand>
</feature>
<evidence type="ECO:0000313" key="6">
    <source>
        <dbReference type="EMBL" id="OEV02918.1"/>
    </source>
</evidence>
<dbReference type="STRING" id="1075402.AN216_14995"/>
<dbReference type="InterPro" id="IPR000182">
    <property type="entry name" value="GNAT_dom"/>
</dbReference>
<keyword evidence="7" id="KW-1185">Reference proteome</keyword>
<dbReference type="NCBIfam" id="NF002367">
    <property type="entry name" value="PRK01346.1-4"/>
    <property type="match status" value="1"/>
</dbReference>
<dbReference type="GO" id="GO:0030649">
    <property type="term" value="P:aminoglycoside antibiotic catabolic process"/>
    <property type="evidence" value="ECO:0007669"/>
    <property type="project" value="TreeGrafter"/>
</dbReference>
<dbReference type="InterPro" id="IPR036527">
    <property type="entry name" value="SCP2_sterol-bd_dom_sf"/>
</dbReference>
<organism evidence="6 7">
    <name type="scientific">Streptomyces oceani</name>
    <dbReference type="NCBI Taxonomy" id="1075402"/>
    <lineage>
        <taxon>Bacteria</taxon>
        <taxon>Bacillati</taxon>
        <taxon>Actinomycetota</taxon>
        <taxon>Actinomycetes</taxon>
        <taxon>Kitasatosporales</taxon>
        <taxon>Streptomycetaceae</taxon>
        <taxon>Streptomyces</taxon>
    </lineage>
</organism>
<keyword evidence="3 4" id="KW-0012">Acyltransferase</keyword>
<feature type="binding site" evidence="4">
    <location>
        <begin position="91"/>
        <end position="96"/>
    </location>
    <ligand>
        <name>acetyl-CoA</name>
        <dbReference type="ChEBI" id="CHEBI:57288"/>
    </ligand>
</feature>
<dbReference type="Pfam" id="PF13527">
    <property type="entry name" value="Acetyltransf_9"/>
    <property type="match status" value="1"/>
</dbReference>
<dbReference type="PANTHER" id="PTHR37817:SF1">
    <property type="entry name" value="N-ACETYLTRANSFERASE EIS"/>
    <property type="match status" value="1"/>
</dbReference>
<comment type="subunit">
    <text evidence="4">Homohexamer; trimer of dimers.</text>
</comment>
<dbReference type="Proteomes" id="UP000176101">
    <property type="component" value="Unassembled WGS sequence"/>
</dbReference>
<proteinExistence type="inferred from homology"/>
<dbReference type="PROSITE" id="PS51186">
    <property type="entry name" value="GNAT"/>
    <property type="match status" value="1"/>
</dbReference>
<evidence type="ECO:0000256" key="3">
    <source>
        <dbReference type="ARBA" id="ARBA00023315"/>
    </source>
</evidence>
<comment type="similarity">
    <text evidence="1 4">Belongs to the acetyltransferase Eis family.</text>
</comment>
<gene>
    <name evidence="6" type="ORF">AN216_14995</name>
</gene>
<feature type="domain" description="N-acetyltransferase" evidence="5">
    <location>
        <begin position="3"/>
        <end position="150"/>
    </location>
</feature>
<feature type="active site" description="Proton donor" evidence="4">
    <location>
        <position position="124"/>
    </location>
</feature>
<dbReference type="EMBL" id="LJGU01000127">
    <property type="protein sequence ID" value="OEV02918.1"/>
    <property type="molecule type" value="Genomic_DNA"/>
</dbReference>
<dbReference type="SUPFAM" id="SSF55718">
    <property type="entry name" value="SCP-like"/>
    <property type="match status" value="1"/>
</dbReference>
<dbReference type="InterPro" id="IPR016181">
    <property type="entry name" value="Acyl_CoA_acyltransferase"/>
</dbReference>